<evidence type="ECO:0000256" key="2">
    <source>
        <dbReference type="SAM" id="Phobius"/>
    </source>
</evidence>
<comment type="similarity">
    <text evidence="1">Belongs to the polysaccharide synthase family.</text>
</comment>
<dbReference type="RefSeq" id="WP_227615987.1">
    <property type="nucleotide sequence ID" value="NZ_JAJEPR010000034.1"/>
</dbReference>
<evidence type="ECO:0000313" key="5">
    <source>
        <dbReference type="Proteomes" id="UP001197875"/>
    </source>
</evidence>
<feature type="transmembrane region" description="Helical" evidence="2">
    <location>
        <begin position="20"/>
        <end position="41"/>
    </location>
</feature>
<protein>
    <submittedName>
        <fullName evidence="4">Polysaccharide biosynthesis protein</fullName>
    </submittedName>
</protein>
<dbReference type="SUPFAM" id="SSF51735">
    <property type="entry name" value="NAD(P)-binding Rossmann-fold domains"/>
    <property type="match status" value="1"/>
</dbReference>
<name>A0AAE3DUV9_9FIRM</name>
<sequence length="655" mass="74119">MSKKEERERKAKIQHWKVIAFYLVVYDIIAVNFSYFLGLWLRFDLQYSNIPREYLSAFLKFAPVYTVAVVIVFYILRLYNSLWRFASFNELNRIFAASVITTVIQIVGITALFVRMPFSYYVVGAATQFALITVVRFAYRFINMERARREQSARSRHNVMVIGAGAAGQTILRELQNSKEISGKACCVIDDNPNKWNRYMDGVPVVGGRDSIMEMAKKYKIDEIFFAIPTASIEDKRDILNICKETGCDMKSLPGLYQLANGDVSLSKLKPVAVEDLLGRDPIKVNMDEIFSQLKGKVIMVTGGGGSIGSELCRQIAAHDPKELVIFDVYENNAYDIQQELKKKYPNLKLDVIIGSVRDSRKIFKVFETYHPEIVYHAAAHKHVPLMEDSPCEAIKNNAIGTYKTAYAAISHGCKKFVFISTDKAVNPTNIMGASKRLCEMEIQAFDHKVKEGKAWEIPQIFTHWMDEVVKKPEVEETLKNAKTEFVAVRFGNVLGSNGSVIPLFKKQIEAGGPVTVTHPDIIRYFMTIPEAVSLVLQAGTYAHGGEIFVLDMGQPVKIDTLARNLIRLSGHTPDGDIKIEYTGLRPGEKLYEEKLMAEEGLKKTENELIHIGCPIPFDIEEFLKELDALMEAAYKNDDKIRERVEQIVTTYHPA</sequence>
<reference evidence="4 5" key="1">
    <citation type="submission" date="2021-10" db="EMBL/GenBank/DDBJ databases">
        <title>Anaerobic single-cell dispensing facilitates the cultivation of human gut bacteria.</title>
        <authorList>
            <person name="Afrizal A."/>
        </authorList>
    </citation>
    <scope>NUCLEOTIDE SEQUENCE [LARGE SCALE GENOMIC DNA]</scope>
    <source>
        <strain evidence="4 5">CLA-AA-H277</strain>
    </source>
</reference>
<keyword evidence="2" id="KW-1133">Transmembrane helix</keyword>
<accession>A0AAE3DUV9</accession>
<dbReference type="Pfam" id="PF02719">
    <property type="entry name" value="Polysacc_synt_2"/>
    <property type="match status" value="1"/>
</dbReference>
<feature type="transmembrane region" description="Helical" evidence="2">
    <location>
        <begin position="120"/>
        <end position="139"/>
    </location>
</feature>
<keyword evidence="5" id="KW-1185">Reference proteome</keyword>
<dbReference type="InterPro" id="IPR029063">
    <property type="entry name" value="SAM-dependent_MTases_sf"/>
</dbReference>
<feature type="transmembrane region" description="Helical" evidence="2">
    <location>
        <begin position="61"/>
        <end position="79"/>
    </location>
</feature>
<gene>
    <name evidence="4" type="ORF">LKD71_14470</name>
</gene>
<dbReference type="AlphaFoldDB" id="A0AAE3DUV9"/>
<feature type="transmembrane region" description="Helical" evidence="2">
    <location>
        <begin position="91"/>
        <end position="114"/>
    </location>
</feature>
<dbReference type="CDD" id="cd05237">
    <property type="entry name" value="UDP_invert_4-6DH_SDR_e"/>
    <property type="match status" value="1"/>
</dbReference>
<proteinExistence type="inferred from homology"/>
<organism evidence="4 5">
    <name type="scientific">Fusicatenibacter faecihominis</name>
    <dbReference type="NCBI Taxonomy" id="2881276"/>
    <lineage>
        <taxon>Bacteria</taxon>
        <taxon>Bacillati</taxon>
        <taxon>Bacillota</taxon>
        <taxon>Clostridia</taxon>
        <taxon>Lachnospirales</taxon>
        <taxon>Lachnospiraceae</taxon>
        <taxon>Fusicatenibacter</taxon>
    </lineage>
</organism>
<dbReference type="InterPro" id="IPR003869">
    <property type="entry name" value="Polysac_CapD-like"/>
</dbReference>
<evidence type="ECO:0000256" key="1">
    <source>
        <dbReference type="ARBA" id="ARBA00007430"/>
    </source>
</evidence>
<feature type="domain" description="Polysaccharide biosynthesis protein CapD-like" evidence="3">
    <location>
        <begin position="299"/>
        <end position="611"/>
    </location>
</feature>
<dbReference type="Gene3D" id="3.40.50.720">
    <property type="entry name" value="NAD(P)-binding Rossmann-like Domain"/>
    <property type="match status" value="2"/>
</dbReference>
<keyword evidence="2" id="KW-0812">Transmembrane</keyword>
<dbReference type="InterPro" id="IPR051203">
    <property type="entry name" value="Polysaccharide_Synthase-Rel"/>
</dbReference>
<dbReference type="Pfam" id="PF13727">
    <property type="entry name" value="CoA_binding_3"/>
    <property type="match status" value="1"/>
</dbReference>
<dbReference type="InterPro" id="IPR036291">
    <property type="entry name" value="NAD(P)-bd_dom_sf"/>
</dbReference>
<dbReference type="PANTHER" id="PTHR43318">
    <property type="entry name" value="UDP-N-ACETYLGLUCOSAMINE 4,6-DEHYDRATASE"/>
    <property type="match status" value="1"/>
</dbReference>
<dbReference type="Proteomes" id="UP001197875">
    <property type="component" value="Unassembled WGS sequence"/>
</dbReference>
<evidence type="ECO:0000259" key="3">
    <source>
        <dbReference type="Pfam" id="PF02719"/>
    </source>
</evidence>
<dbReference type="SUPFAM" id="SSF53335">
    <property type="entry name" value="S-adenosyl-L-methionine-dependent methyltransferases"/>
    <property type="match status" value="1"/>
</dbReference>
<comment type="caution">
    <text evidence="4">The sequence shown here is derived from an EMBL/GenBank/DDBJ whole genome shotgun (WGS) entry which is preliminary data.</text>
</comment>
<dbReference type="EMBL" id="JAJEPR010000034">
    <property type="protein sequence ID" value="MCC2190984.1"/>
    <property type="molecule type" value="Genomic_DNA"/>
</dbReference>
<dbReference type="PANTHER" id="PTHR43318:SF1">
    <property type="entry name" value="POLYSACCHARIDE BIOSYNTHESIS PROTEIN EPSC-RELATED"/>
    <property type="match status" value="1"/>
</dbReference>
<evidence type="ECO:0000313" key="4">
    <source>
        <dbReference type="EMBL" id="MCC2190984.1"/>
    </source>
</evidence>
<keyword evidence="2" id="KW-0472">Membrane</keyword>